<dbReference type="InterPro" id="IPR013106">
    <property type="entry name" value="Ig_V-set"/>
</dbReference>
<evidence type="ECO:0000256" key="3">
    <source>
        <dbReference type="ARBA" id="ARBA00023136"/>
    </source>
</evidence>
<gene>
    <name evidence="5" type="ORF">M9458_052826</name>
</gene>
<dbReference type="AlphaFoldDB" id="A0ABD0MQF1"/>
<sequence length="297" mass="33815">MSDMRTAYIGKTITFHCKYDHKFKTHTKVFYRLNVGPVHVLNSSQSSQSSEEKFILSDSQKDHFNVTIRDISTTDDGVYLCGVERHESDDQPSETSITHITFIKEIDMNVQSQITSVQVEAYISKSVFITCTFPQKFKENKKFIQKDSSQKIPVKKQNKWFRHDKVHMYDDTSEGLLKVFISDLTTADEATYRCGVNITDDDDPFTEIKLTVNQVDHFHASTKSAAVIGESVKLTCSYSEKHDETIKHICKENNGTICQNIHSSELKSFEFSDSTAGVFTVIISNFTGVEQKPDTNM</sequence>
<dbReference type="InterPro" id="IPR013783">
    <property type="entry name" value="Ig-like_fold"/>
</dbReference>
<reference evidence="5 6" key="1">
    <citation type="submission" date="2024-05" db="EMBL/GenBank/DDBJ databases">
        <title>Genome sequencing and assembly of Indian major carp, Cirrhinus mrigala (Hamilton, 1822).</title>
        <authorList>
            <person name="Mohindra V."/>
            <person name="Chowdhury L.M."/>
            <person name="Lal K."/>
            <person name="Jena J.K."/>
        </authorList>
    </citation>
    <scope>NUCLEOTIDE SEQUENCE [LARGE SCALE GENOMIC DNA]</scope>
    <source>
        <strain evidence="5">CM1030</strain>
        <tissue evidence="5">Blood</tissue>
    </source>
</reference>
<dbReference type="InterPro" id="IPR007110">
    <property type="entry name" value="Ig-like_dom"/>
</dbReference>
<dbReference type="InterPro" id="IPR050671">
    <property type="entry name" value="CD300_family_receptors"/>
</dbReference>
<dbReference type="SMART" id="SM00409">
    <property type="entry name" value="IG"/>
    <property type="match status" value="2"/>
</dbReference>
<evidence type="ECO:0000256" key="2">
    <source>
        <dbReference type="ARBA" id="ARBA00022692"/>
    </source>
</evidence>
<comment type="subcellular location">
    <subcellularLocation>
        <location evidence="1">Membrane</location>
    </subcellularLocation>
</comment>
<feature type="domain" description="Ig-like" evidence="4">
    <location>
        <begin position="1"/>
        <end position="98"/>
    </location>
</feature>
<dbReference type="EMBL" id="JAMKFB020000221">
    <property type="protein sequence ID" value="KAL0151825.1"/>
    <property type="molecule type" value="Genomic_DNA"/>
</dbReference>
<organism evidence="5 6">
    <name type="scientific">Cirrhinus mrigala</name>
    <name type="common">Mrigala</name>
    <dbReference type="NCBI Taxonomy" id="683832"/>
    <lineage>
        <taxon>Eukaryota</taxon>
        <taxon>Metazoa</taxon>
        <taxon>Chordata</taxon>
        <taxon>Craniata</taxon>
        <taxon>Vertebrata</taxon>
        <taxon>Euteleostomi</taxon>
        <taxon>Actinopterygii</taxon>
        <taxon>Neopterygii</taxon>
        <taxon>Teleostei</taxon>
        <taxon>Ostariophysi</taxon>
        <taxon>Cypriniformes</taxon>
        <taxon>Cyprinidae</taxon>
        <taxon>Labeoninae</taxon>
        <taxon>Labeonini</taxon>
        <taxon>Cirrhinus</taxon>
    </lineage>
</organism>
<dbReference type="PANTHER" id="PTHR11860">
    <property type="entry name" value="POLYMERIC-IMMUNOGLOBULIN RECEPTOR"/>
    <property type="match status" value="1"/>
</dbReference>
<dbReference type="InterPro" id="IPR003599">
    <property type="entry name" value="Ig_sub"/>
</dbReference>
<evidence type="ECO:0000259" key="4">
    <source>
        <dbReference type="PROSITE" id="PS50835"/>
    </source>
</evidence>
<comment type="caution">
    <text evidence="5">The sequence shown here is derived from an EMBL/GenBank/DDBJ whole genome shotgun (WGS) entry which is preliminary data.</text>
</comment>
<dbReference type="Proteomes" id="UP001529510">
    <property type="component" value="Unassembled WGS sequence"/>
</dbReference>
<keyword evidence="2" id="KW-0812">Transmembrane</keyword>
<accession>A0ABD0MQF1</accession>
<dbReference type="Gene3D" id="2.60.40.10">
    <property type="entry name" value="Immunoglobulins"/>
    <property type="match status" value="3"/>
</dbReference>
<evidence type="ECO:0000256" key="1">
    <source>
        <dbReference type="ARBA" id="ARBA00004370"/>
    </source>
</evidence>
<name>A0ABD0MQF1_CIRMR</name>
<dbReference type="PANTHER" id="PTHR11860:SF87">
    <property type="entry name" value="CMRF35-LIKE MOLECULE 8"/>
    <property type="match status" value="1"/>
</dbReference>
<protein>
    <recommendedName>
        <fullName evidence="4">Ig-like domain-containing protein</fullName>
    </recommendedName>
</protein>
<dbReference type="GO" id="GO:0016020">
    <property type="term" value="C:membrane"/>
    <property type="evidence" value="ECO:0007669"/>
    <property type="project" value="UniProtKB-SubCell"/>
</dbReference>
<dbReference type="InterPro" id="IPR036179">
    <property type="entry name" value="Ig-like_dom_sf"/>
</dbReference>
<evidence type="ECO:0000313" key="5">
    <source>
        <dbReference type="EMBL" id="KAL0151825.1"/>
    </source>
</evidence>
<dbReference type="Pfam" id="PF07686">
    <property type="entry name" value="V-set"/>
    <property type="match status" value="2"/>
</dbReference>
<dbReference type="PROSITE" id="PS50835">
    <property type="entry name" value="IG_LIKE"/>
    <property type="match status" value="1"/>
</dbReference>
<keyword evidence="6" id="KW-1185">Reference proteome</keyword>
<keyword evidence="3" id="KW-0472">Membrane</keyword>
<proteinExistence type="predicted"/>
<evidence type="ECO:0000313" key="6">
    <source>
        <dbReference type="Proteomes" id="UP001529510"/>
    </source>
</evidence>
<dbReference type="SUPFAM" id="SSF48726">
    <property type="entry name" value="Immunoglobulin"/>
    <property type="match status" value="2"/>
</dbReference>